<evidence type="ECO:0000313" key="3">
    <source>
        <dbReference type="Proteomes" id="UP000002051"/>
    </source>
</evidence>
<evidence type="ECO:0000313" key="2">
    <source>
        <dbReference type="EnsemblPlants" id="KEH41168"/>
    </source>
</evidence>
<reference evidence="1 3" key="1">
    <citation type="journal article" date="2011" name="Nature">
        <title>The Medicago genome provides insight into the evolution of rhizobial symbioses.</title>
        <authorList>
            <person name="Young N.D."/>
            <person name="Debelle F."/>
            <person name="Oldroyd G.E."/>
            <person name="Geurts R."/>
            <person name="Cannon S.B."/>
            <person name="Udvardi M.K."/>
            <person name="Benedito V.A."/>
            <person name="Mayer K.F."/>
            <person name="Gouzy J."/>
            <person name="Schoof H."/>
            <person name="Van de Peer Y."/>
            <person name="Proost S."/>
            <person name="Cook D.R."/>
            <person name="Meyers B.C."/>
            <person name="Spannagl M."/>
            <person name="Cheung F."/>
            <person name="De Mita S."/>
            <person name="Krishnakumar V."/>
            <person name="Gundlach H."/>
            <person name="Zhou S."/>
            <person name="Mudge J."/>
            <person name="Bharti A.K."/>
            <person name="Murray J.D."/>
            <person name="Naoumkina M.A."/>
            <person name="Rosen B."/>
            <person name="Silverstein K.A."/>
            <person name="Tang H."/>
            <person name="Rombauts S."/>
            <person name="Zhao P.X."/>
            <person name="Zhou P."/>
            <person name="Barbe V."/>
            <person name="Bardou P."/>
            <person name="Bechner M."/>
            <person name="Bellec A."/>
            <person name="Berger A."/>
            <person name="Berges H."/>
            <person name="Bidwell S."/>
            <person name="Bisseling T."/>
            <person name="Choisne N."/>
            <person name="Couloux A."/>
            <person name="Denny R."/>
            <person name="Deshpande S."/>
            <person name="Dai X."/>
            <person name="Doyle J.J."/>
            <person name="Dudez A.M."/>
            <person name="Farmer A.D."/>
            <person name="Fouteau S."/>
            <person name="Franken C."/>
            <person name="Gibelin C."/>
            <person name="Gish J."/>
            <person name="Goldstein S."/>
            <person name="Gonzalez A.J."/>
            <person name="Green P.J."/>
            <person name="Hallab A."/>
            <person name="Hartog M."/>
            <person name="Hua A."/>
            <person name="Humphray S.J."/>
            <person name="Jeong D.H."/>
            <person name="Jing Y."/>
            <person name="Jocker A."/>
            <person name="Kenton S.M."/>
            <person name="Kim D.J."/>
            <person name="Klee K."/>
            <person name="Lai H."/>
            <person name="Lang C."/>
            <person name="Lin S."/>
            <person name="Macmil S.L."/>
            <person name="Magdelenat G."/>
            <person name="Matthews L."/>
            <person name="McCorrison J."/>
            <person name="Monaghan E.L."/>
            <person name="Mun J.H."/>
            <person name="Najar F.Z."/>
            <person name="Nicholson C."/>
            <person name="Noirot C."/>
            <person name="O'Bleness M."/>
            <person name="Paule C.R."/>
            <person name="Poulain J."/>
            <person name="Prion F."/>
            <person name="Qin B."/>
            <person name="Qu C."/>
            <person name="Retzel E.F."/>
            <person name="Riddle C."/>
            <person name="Sallet E."/>
            <person name="Samain S."/>
            <person name="Samson N."/>
            <person name="Sanders I."/>
            <person name="Saurat O."/>
            <person name="Scarpelli C."/>
            <person name="Schiex T."/>
            <person name="Segurens B."/>
            <person name="Severin A.J."/>
            <person name="Sherrier D.J."/>
            <person name="Shi R."/>
            <person name="Sims S."/>
            <person name="Singer S.R."/>
            <person name="Sinharoy S."/>
            <person name="Sterck L."/>
            <person name="Viollet A."/>
            <person name="Wang B.B."/>
            <person name="Wang K."/>
            <person name="Wang M."/>
            <person name="Wang X."/>
            <person name="Warfsmann J."/>
            <person name="Weissenbach J."/>
            <person name="White D.D."/>
            <person name="White J.D."/>
            <person name="Wiley G.B."/>
            <person name="Wincker P."/>
            <person name="Xing Y."/>
            <person name="Yang L."/>
            <person name="Yao Z."/>
            <person name="Ying F."/>
            <person name="Zhai J."/>
            <person name="Zhou L."/>
            <person name="Zuber A."/>
            <person name="Denarie J."/>
            <person name="Dixon R.A."/>
            <person name="May G.D."/>
            <person name="Schwartz D.C."/>
            <person name="Rogers J."/>
            <person name="Quetier F."/>
            <person name="Town C.D."/>
            <person name="Roe B.A."/>
        </authorList>
    </citation>
    <scope>NUCLEOTIDE SEQUENCE [LARGE SCALE GENOMIC DNA]</scope>
    <source>
        <strain evidence="1">A17</strain>
        <strain evidence="2 3">cv. Jemalong A17</strain>
    </source>
</reference>
<keyword evidence="3" id="KW-1185">Reference proteome</keyword>
<keyword evidence="1" id="KW-0812">Transmembrane</keyword>
<name>A0A072VI92_MEDTR</name>
<protein>
    <submittedName>
        <fullName evidence="1">Transmembrane protein, putative</fullName>
    </submittedName>
</protein>
<evidence type="ECO:0000313" key="1">
    <source>
        <dbReference type="EMBL" id="KEH41168.1"/>
    </source>
</evidence>
<dbReference type="HOGENOM" id="CLU_2779594_0_0_1"/>
<dbReference type="AlphaFoldDB" id="A0A072VI92"/>
<keyword evidence="1" id="KW-0472">Membrane</keyword>
<reference evidence="1 3" key="2">
    <citation type="journal article" date="2014" name="BMC Genomics">
        <title>An improved genome release (version Mt4.0) for the model legume Medicago truncatula.</title>
        <authorList>
            <person name="Tang H."/>
            <person name="Krishnakumar V."/>
            <person name="Bidwell S."/>
            <person name="Rosen B."/>
            <person name="Chan A."/>
            <person name="Zhou S."/>
            <person name="Gentzbittel L."/>
            <person name="Childs K.L."/>
            <person name="Yandell M."/>
            <person name="Gundlach H."/>
            <person name="Mayer K.F."/>
            <person name="Schwartz D.C."/>
            <person name="Town C.D."/>
        </authorList>
    </citation>
    <scope>GENOME REANNOTATION</scope>
    <source>
        <strain evidence="1">A17</strain>
        <strain evidence="2 3">cv. Jemalong A17</strain>
    </source>
</reference>
<proteinExistence type="predicted"/>
<organism evidence="1 3">
    <name type="scientific">Medicago truncatula</name>
    <name type="common">Barrel medic</name>
    <name type="synonym">Medicago tribuloides</name>
    <dbReference type="NCBI Taxonomy" id="3880"/>
    <lineage>
        <taxon>Eukaryota</taxon>
        <taxon>Viridiplantae</taxon>
        <taxon>Streptophyta</taxon>
        <taxon>Embryophyta</taxon>
        <taxon>Tracheophyta</taxon>
        <taxon>Spermatophyta</taxon>
        <taxon>Magnoliopsida</taxon>
        <taxon>eudicotyledons</taxon>
        <taxon>Gunneridae</taxon>
        <taxon>Pentapetalae</taxon>
        <taxon>rosids</taxon>
        <taxon>fabids</taxon>
        <taxon>Fabales</taxon>
        <taxon>Fabaceae</taxon>
        <taxon>Papilionoideae</taxon>
        <taxon>50 kb inversion clade</taxon>
        <taxon>NPAAA clade</taxon>
        <taxon>Hologalegina</taxon>
        <taxon>IRL clade</taxon>
        <taxon>Trifolieae</taxon>
        <taxon>Medicago</taxon>
    </lineage>
</organism>
<reference evidence="2" key="3">
    <citation type="submission" date="2015-04" db="UniProtKB">
        <authorList>
            <consortium name="EnsemblPlants"/>
        </authorList>
    </citation>
    <scope>IDENTIFICATION</scope>
    <source>
        <strain evidence="2">cv. Jemalong A17</strain>
    </source>
</reference>
<dbReference type="Proteomes" id="UP000002051">
    <property type="component" value="Unassembled WGS sequence"/>
</dbReference>
<sequence length="69" mass="8038">MGDFWSKLTLNHPSDKKKKKNKKKVVTAKFFNYMTLLCCPLLLLHMFNIVSLVIAKDLFGLWFALFPGF</sequence>
<accession>A0A072VI92</accession>
<gene>
    <name evidence="1" type="ordered locus">MTR_1g046090</name>
</gene>
<dbReference type="EMBL" id="CM001217">
    <property type="protein sequence ID" value="KEH41168.1"/>
    <property type="molecule type" value="Genomic_DNA"/>
</dbReference>
<dbReference type="EnsemblPlants" id="KEH41168">
    <property type="protein sequence ID" value="KEH41168"/>
    <property type="gene ID" value="MTR_1g046090"/>
</dbReference>